<dbReference type="EMBL" id="CASHTH010002547">
    <property type="protein sequence ID" value="CAI8031557.1"/>
    <property type="molecule type" value="Genomic_DNA"/>
</dbReference>
<protein>
    <submittedName>
        <fullName evidence="10">Ephrin type-A receptor 4-A</fullName>
    </submittedName>
</protein>
<dbReference type="GO" id="GO:0005886">
    <property type="term" value="C:plasma membrane"/>
    <property type="evidence" value="ECO:0007669"/>
    <property type="project" value="TreeGrafter"/>
</dbReference>
<keyword evidence="3" id="KW-0547">Nucleotide-binding</keyword>
<dbReference type="InterPro" id="IPR003961">
    <property type="entry name" value="FN3_dom"/>
</dbReference>
<feature type="domain" description="Fibronectin type-III" evidence="9">
    <location>
        <begin position="58"/>
        <end position="156"/>
    </location>
</feature>
<dbReference type="InterPro" id="IPR050449">
    <property type="entry name" value="Ephrin_rcpt_TKs"/>
</dbReference>
<evidence type="ECO:0000256" key="4">
    <source>
        <dbReference type="ARBA" id="ARBA00022840"/>
    </source>
</evidence>
<comment type="subcellular location">
    <subcellularLocation>
        <location evidence="1">Membrane</location>
        <topology evidence="1">Single-pass membrane protein</topology>
    </subcellularLocation>
</comment>
<evidence type="ECO:0000313" key="10">
    <source>
        <dbReference type="EMBL" id="CAI8031557.1"/>
    </source>
</evidence>
<accession>A0AA35WYT6</accession>
<keyword evidence="2 8" id="KW-0812">Transmembrane</keyword>
<dbReference type="Gene3D" id="2.60.40.10">
    <property type="entry name" value="Immunoglobulins"/>
    <property type="match status" value="2"/>
</dbReference>
<dbReference type="SUPFAM" id="SSF49265">
    <property type="entry name" value="Fibronectin type III"/>
    <property type="match status" value="1"/>
</dbReference>
<dbReference type="CDD" id="cd00063">
    <property type="entry name" value="FN3"/>
    <property type="match status" value="2"/>
</dbReference>
<feature type="domain" description="Fibronectin type-III" evidence="9">
    <location>
        <begin position="157"/>
        <end position="249"/>
    </location>
</feature>
<dbReference type="SMART" id="SM00060">
    <property type="entry name" value="FN3"/>
    <property type="match status" value="2"/>
</dbReference>
<keyword evidence="7 10" id="KW-0675">Receptor</keyword>
<dbReference type="AlphaFoldDB" id="A0AA35WYT6"/>
<dbReference type="PROSITE" id="PS50853">
    <property type="entry name" value="FN3"/>
    <property type="match status" value="2"/>
</dbReference>
<feature type="non-terminal residue" evidence="10">
    <location>
        <position position="1"/>
    </location>
</feature>
<sequence>AECPEGTFSSGLGNGPCETCPANSEGTGTGLSLCPCLQDYYRAPYEGPSVPCTQSPGRPSDVRVSNVTNTSAVLSWSPPDNGGGRPLYEIGYTVNATGSGGERVVVSGVNDTETIVTGLTPGVLYTFSVSAENDVSSQDNNVNARSLSTTATTLEGVGGTVTEFVVGENGVLSWSSPVPPNGVILYYNVIISTADSGQLVTRVEELDVLTIDVSNYGEMNMDYNVTVQAVTAVGGGNFSSPVTVYLEEPSEDSGPVVVIATVTVNLVVLTATFSLLVASVLGYKYWWKRKPSLRIEHFTTTVRPCVTSRKGPESAQCPA</sequence>
<dbReference type="Gene3D" id="2.10.50.10">
    <property type="entry name" value="Tumor Necrosis Factor Receptor, subunit A, domain 2"/>
    <property type="match status" value="1"/>
</dbReference>
<comment type="caution">
    <text evidence="10">The sequence shown here is derived from an EMBL/GenBank/DDBJ whole genome shotgun (WGS) entry which is preliminary data.</text>
</comment>
<dbReference type="GO" id="GO:0005005">
    <property type="term" value="F:transmembrane-ephrin receptor activity"/>
    <property type="evidence" value="ECO:0007669"/>
    <property type="project" value="TreeGrafter"/>
</dbReference>
<dbReference type="InterPro" id="IPR036116">
    <property type="entry name" value="FN3_sf"/>
</dbReference>
<evidence type="ECO:0000256" key="5">
    <source>
        <dbReference type="ARBA" id="ARBA00022989"/>
    </source>
</evidence>
<keyword evidence="4" id="KW-0067">ATP-binding</keyword>
<evidence type="ECO:0000256" key="7">
    <source>
        <dbReference type="ARBA" id="ARBA00023170"/>
    </source>
</evidence>
<reference evidence="10" key="1">
    <citation type="submission" date="2023-03" db="EMBL/GenBank/DDBJ databases">
        <authorList>
            <person name="Steffen K."/>
            <person name="Cardenas P."/>
        </authorList>
    </citation>
    <scope>NUCLEOTIDE SEQUENCE</scope>
</reference>
<name>A0AA35WYT6_GEOBA</name>
<feature type="transmembrane region" description="Helical" evidence="8">
    <location>
        <begin position="256"/>
        <end position="283"/>
    </location>
</feature>
<evidence type="ECO:0000256" key="8">
    <source>
        <dbReference type="SAM" id="Phobius"/>
    </source>
</evidence>
<dbReference type="PANTHER" id="PTHR46877:SF14">
    <property type="entry name" value="RECEPTOR PROTEIN-TYROSINE KINASE"/>
    <property type="match status" value="1"/>
</dbReference>
<proteinExistence type="predicted"/>
<organism evidence="10 11">
    <name type="scientific">Geodia barretti</name>
    <name type="common">Barrett's horny sponge</name>
    <dbReference type="NCBI Taxonomy" id="519541"/>
    <lineage>
        <taxon>Eukaryota</taxon>
        <taxon>Metazoa</taxon>
        <taxon>Porifera</taxon>
        <taxon>Demospongiae</taxon>
        <taxon>Heteroscleromorpha</taxon>
        <taxon>Tetractinellida</taxon>
        <taxon>Astrophorina</taxon>
        <taxon>Geodiidae</taxon>
        <taxon>Geodia</taxon>
    </lineage>
</organism>
<evidence type="ECO:0000313" key="11">
    <source>
        <dbReference type="Proteomes" id="UP001174909"/>
    </source>
</evidence>
<dbReference type="PANTHER" id="PTHR46877">
    <property type="entry name" value="EPH RECEPTOR A5"/>
    <property type="match status" value="1"/>
</dbReference>
<dbReference type="InterPro" id="IPR013783">
    <property type="entry name" value="Ig-like_fold"/>
</dbReference>
<dbReference type="Pfam" id="PF00041">
    <property type="entry name" value="fn3"/>
    <property type="match status" value="2"/>
</dbReference>
<evidence type="ECO:0000256" key="3">
    <source>
        <dbReference type="ARBA" id="ARBA00022741"/>
    </source>
</evidence>
<evidence type="ECO:0000256" key="6">
    <source>
        <dbReference type="ARBA" id="ARBA00023136"/>
    </source>
</evidence>
<evidence type="ECO:0000256" key="2">
    <source>
        <dbReference type="ARBA" id="ARBA00022692"/>
    </source>
</evidence>
<keyword evidence="11" id="KW-1185">Reference proteome</keyword>
<gene>
    <name evidence="10" type="ORF">GBAR_LOCUS17910</name>
</gene>
<dbReference type="Proteomes" id="UP001174909">
    <property type="component" value="Unassembled WGS sequence"/>
</dbReference>
<evidence type="ECO:0000256" key="1">
    <source>
        <dbReference type="ARBA" id="ARBA00004167"/>
    </source>
</evidence>
<keyword evidence="6 8" id="KW-0472">Membrane</keyword>
<dbReference type="GO" id="GO:0005524">
    <property type="term" value="F:ATP binding"/>
    <property type="evidence" value="ECO:0007669"/>
    <property type="project" value="UniProtKB-KW"/>
</dbReference>
<keyword evidence="5 8" id="KW-1133">Transmembrane helix</keyword>
<evidence type="ECO:0000259" key="9">
    <source>
        <dbReference type="PROSITE" id="PS50853"/>
    </source>
</evidence>